<keyword evidence="5" id="KW-1185">Reference proteome</keyword>
<reference evidence="4 5" key="1">
    <citation type="submission" date="2019-04" db="EMBL/GenBank/DDBJ databases">
        <title>Streptomyces sp. nov. Bv016 isolated from bark of Buahinia variegata.</title>
        <authorList>
            <person name="Kanchanasin P."/>
            <person name="Tanasupawat S."/>
            <person name="Yuki M."/>
            <person name="Kudo T."/>
        </authorList>
    </citation>
    <scope>NUCLEOTIDE SEQUENCE [LARGE SCALE GENOMIC DNA]</scope>
    <source>
        <strain evidence="4 5">Bv016</strain>
    </source>
</reference>
<dbReference type="Pfam" id="PF14016">
    <property type="entry name" value="DUF4232"/>
    <property type="match status" value="1"/>
</dbReference>
<evidence type="ECO:0000313" key="5">
    <source>
        <dbReference type="Proteomes" id="UP000298159"/>
    </source>
</evidence>
<keyword evidence="2" id="KW-0732">Signal</keyword>
<gene>
    <name evidence="4" type="ORF">E5083_16085</name>
</gene>
<sequence>MRRSFAGAGVLALLALAGCGTAEPGAGGVRAESLCPSKAPRYGEIPHDRPTATADAPRPPGTPTPVPSSTGTVRDGVRITRTYAGAIDEEGVCRSSSLTAEFEVTNPAAHDMTYTVLFDATGYTGASRVVGPVGPGKTVRGRVAMSRGYGDTAGGTSVSLLSVRSIPSAEAPAPGGPCPASGVRVYADEGDAAMGLRVVGLHLENCGKEPYAVDGRPELEIIDAEHERVEGVKILPSAEVAQLGGPPDVARPLTLQPGERALSGIVWRNTVQAVGGAVNAPYLRVRARAGAAPVTVTPELDLGTTGRLGVEAWRKQG</sequence>
<dbReference type="PROSITE" id="PS51257">
    <property type="entry name" value="PROKAR_LIPOPROTEIN"/>
    <property type="match status" value="1"/>
</dbReference>
<name>A0A4Z1D475_9ACTN</name>
<dbReference type="AlphaFoldDB" id="A0A4Z1D475"/>
<evidence type="ECO:0000256" key="2">
    <source>
        <dbReference type="SAM" id="SignalP"/>
    </source>
</evidence>
<protein>
    <submittedName>
        <fullName evidence="4">DUF4232 domain-containing protein</fullName>
    </submittedName>
</protein>
<organism evidence="4 5">
    <name type="scientific">Streptomyces bauhiniae</name>
    <dbReference type="NCBI Taxonomy" id="2340725"/>
    <lineage>
        <taxon>Bacteria</taxon>
        <taxon>Bacillati</taxon>
        <taxon>Actinomycetota</taxon>
        <taxon>Actinomycetes</taxon>
        <taxon>Kitasatosporales</taxon>
        <taxon>Streptomycetaceae</taxon>
        <taxon>Streptomyces</taxon>
    </lineage>
</organism>
<dbReference type="EMBL" id="SRRT01000004">
    <property type="protein sequence ID" value="TGN76697.1"/>
    <property type="molecule type" value="Genomic_DNA"/>
</dbReference>
<feature type="domain" description="DUF4232" evidence="3">
    <location>
        <begin position="178"/>
        <end position="313"/>
    </location>
</feature>
<proteinExistence type="predicted"/>
<feature type="region of interest" description="Disordered" evidence="1">
    <location>
        <begin position="39"/>
        <end position="74"/>
    </location>
</feature>
<accession>A0A4Z1D475</accession>
<feature type="signal peptide" evidence="2">
    <location>
        <begin position="1"/>
        <end position="22"/>
    </location>
</feature>
<comment type="caution">
    <text evidence="4">The sequence shown here is derived from an EMBL/GenBank/DDBJ whole genome shotgun (WGS) entry which is preliminary data.</text>
</comment>
<feature type="compositionally biased region" description="Pro residues" evidence="1">
    <location>
        <begin position="57"/>
        <end position="66"/>
    </location>
</feature>
<evidence type="ECO:0000313" key="4">
    <source>
        <dbReference type="EMBL" id="TGN76697.1"/>
    </source>
</evidence>
<dbReference type="Proteomes" id="UP000298159">
    <property type="component" value="Unassembled WGS sequence"/>
</dbReference>
<evidence type="ECO:0000256" key="1">
    <source>
        <dbReference type="SAM" id="MobiDB-lite"/>
    </source>
</evidence>
<dbReference type="InterPro" id="IPR025326">
    <property type="entry name" value="DUF4232"/>
</dbReference>
<feature type="chain" id="PRO_5021338171" evidence="2">
    <location>
        <begin position="23"/>
        <end position="317"/>
    </location>
</feature>
<evidence type="ECO:0000259" key="3">
    <source>
        <dbReference type="Pfam" id="PF14016"/>
    </source>
</evidence>